<gene>
    <name evidence="4" type="ORF">SMSP2_01427</name>
</gene>
<dbReference type="Gene3D" id="3.40.720.10">
    <property type="entry name" value="Alkaline Phosphatase, subunit A"/>
    <property type="match status" value="1"/>
</dbReference>
<dbReference type="PANTHER" id="PTHR45953">
    <property type="entry name" value="IDURONATE 2-SULFATASE"/>
    <property type="match status" value="1"/>
</dbReference>
<dbReference type="OrthoDB" id="9762324at2"/>
<dbReference type="GO" id="GO:0046872">
    <property type="term" value="F:metal ion binding"/>
    <property type="evidence" value="ECO:0007669"/>
    <property type="project" value="UniProtKB-KW"/>
</dbReference>
<proteinExistence type="predicted"/>
<feature type="domain" description="Sulfatase N-terminal" evidence="3">
    <location>
        <begin position="4"/>
        <end position="363"/>
    </location>
</feature>
<reference evidence="5" key="1">
    <citation type="submission" date="2017-02" db="EMBL/GenBank/DDBJ databases">
        <title>Comparative genomics and description of representatives of a novel lineage of planctomycetes thriving in anoxic sediments.</title>
        <authorList>
            <person name="Spring S."/>
            <person name="Bunk B."/>
            <person name="Sproer C."/>
        </authorList>
    </citation>
    <scope>NUCLEOTIDE SEQUENCE [LARGE SCALE GENOMIC DNA]</scope>
    <source>
        <strain evidence="5">SM-Chi-D1</strain>
    </source>
</reference>
<evidence type="ECO:0000256" key="1">
    <source>
        <dbReference type="ARBA" id="ARBA00022723"/>
    </source>
</evidence>
<dbReference type="GO" id="GO:0004423">
    <property type="term" value="F:iduronate-2-sulfatase activity"/>
    <property type="evidence" value="ECO:0007669"/>
    <property type="project" value="TreeGrafter"/>
</dbReference>
<dbReference type="Proteomes" id="UP000188181">
    <property type="component" value="Chromosome"/>
</dbReference>
<protein>
    <submittedName>
        <fullName evidence="4">Arylsulfatase</fullName>
        <ecNumber evidence="4">3.1.6.1</ecNumber>
    </submittedName>
</protein>
<dbReference type="RefSeq" id="WP_146683279.1">
    <property type="nucleotide sequence ID" value="NZ_CP019646.1"/>
</dbReference>
<evidence type="ECO:0000313" key="5">
    <source>
        <dbReference type="Proteomes" id="UP000188181"/>
    </source>
</evidence>
<evidence type="ECO:0000256" key="2">
    <source>
        <dbReference type="ARBA" id="ARBA00022801"/>
    </source>
</evidence>
<dbReference type="GO" id="GO:0004065">
    <property type="term" value="F:arylsulfatase activity"/>
    <property type="evidence" value="ECO:0007669"/>
    <property type="project" value="UniProtKB-EC"/>
</dbReference>
<dbReference type="InterPro" id="IPR017850">
    <property type="entry name" value="Alkaline_phosphatase_core_sf"/>
</dbReference>
<keyword evidence="2 4" id="KW-0378">Hydrolase</keyword>
<dbReference type="EC" id="3.1.6.1" evidence="4"/>
<sequence length="493" mass="57715">MKQPNIVFIITDQQRYDTINAHGYGHMITPNMDRLANEGVSFTSAFAPGATCVASRAAIFTGMYPHNTGVYSFNRWAHQNTWVTDLADNGYHCVNIGKMHCDPIFAQNGFHERWVAENKCQDFEKFGLAEDDWGKFLIGNGLKRPLNRAEMYSDWDKKLNAVPWEYEERYHVDSFVGDTAVKWLNNWDQRKSLFLEIGFPGPHEPYDPPQRFIDMYEDADIPEHKFSDDEFSKKPKQQRTLQQWFKNTPHNAVINYEDADAEDVKKMRKHYCANITLIDEKIGQLLESLETNGMLENTVLIFTSDHGDSLGDHKLPYKWLMYDPMNRVPFMIKDFRKPNKTDGKKIDDLVSLIDIGPTILNYTKTETPVYLEGRPLNDYVEKGSIEAPCQYVFCEDNYLMMIRSKTHKMVYYIDQEYGELYDLTQDPHELSNLWDDEKYKMLKMELKCRALDWIAKSCYFNGGYKQTKSRDYKIRWPEKDGFGLYLQGRPDMV</sequence>
<keyword evidence="5" id="KW-1185">Reference proteome</keyword>
<name>A0A1Q2MED0_9BACT</name>
<dbReference type="SUPFAM" id="SSF53649">
    <property type="entry name" value="Alkaline phosphatase-like"/>
    <property type="match status" value="1"/>
</dbReference>
<dbReference type="AlphaFoldDB" id="A0A1Q2MED0"/>
<dbReference type="KEGG" id="pbas:SMSP2_01427"/>
<dbReference type="EMBL" id="CP019646">
    <property type="protein sequence ID" value="AQQ71063.1"/>
    <property type="molecule type" value="Genomic_DNA"/>
</dbReference>
<dbReference type="Pfam" id="PF00884">
    <property type="entry name" value="Sulfatase"/>
    <property type="match status" value="1"/>
</dbReference>
<organism evidence="4 5">
    <name type="scientific">Limihaloglobus sulfuriphilus</name>
    <dbReference type="NCBI Taxonomy" id="1851148"/>
    <lineage>
        <taxon>Bacteria</taxon>
        <taxon>Pseudomonadati</taxon>
        <taxon>Planctomycetota</taxon>
        <taxon>Phycisphaerae</taxon>
        <taxon>Sedimentisphaerales</taxon>
        <taxon>Sedimentisphaeraceae</taxon>
        <taxon>Limihaloglobus</taxon>
    </lineage>
</organism>
<dbReference type="GO" id="GO:0005737">
    <property type="term" value="C:cytoplasm"/>
    <property type="evidence" value="ECO:0007669"/>
    <property type="project" value="TreeGrafter"/>
</dbReference>
<accession>A0A1Q2MED0</accession>
<dbReference type="STRING" id="1851148.SMSP2_01427"/>
<keyword evidence="1" id="KW-0479">Metal-binding</keyword>
<dbReference type="PANTHER" id="PTHR45953:SF1">
    <property type="entry name" value="IDURONATE 2-SULFATASE"/>
    <property type="match status" value="1"/>
</dbReference>
<evidence type="ECO:0000259" key="3">
    <source>
        <dbReference type="Pfam" id="PF00884"/>
    </source>
</evidence>
<dbReference type="InterPro" id="IPR000917">
    <property type="entry name" value="Sulfatase_N"/>
</dbReference>
<evidence type="ECO:0000313" key="4">
    <source>
        <dbReference type="EMBL" id="AQQ71063.1"/>
    </source>
</evidence>